<feature type="non-terminal residue" evidence="2">
    <location>
        <position position="1"/>
    </location>
</feature>
<name>A0A6H5HY50_9HYME</name>
<keyword evidence="3" id="KW-1185">Reference proteome</keyword>
<protein>
    <submittedName>
        <fullName evidence="2">Uncharacterized protein</fullName>
    </submittedName>
</protein>
<dbReference type="AlphaFoldDB" id="A0A6H5HY50"/>
<proteinExistence type="predicted"/>
<evidence type="ECO:0000313" key="2">
    <source>
        <dbReference type="EMBL" id="CAB0029252.1"/>
    </source>
</evidence>
<organism evidence="2 3">
    <name type="scientific">Trichogramma brassicae</name>
    <dbReference type="NCBI Taxonomy" id="86971"/>
    <lineage>
        <taxon>Eukaryota</taxon>
        <taxon>Metazoa</taxon>
        <taxon>Ecdysozoa</taxon>
        <taxon>Arthropoda</taxon>
        <taxon>Hexapoda</taxon>
        <taxon>Insecta</taxon>
        <taxon>Pterygota</taxon>
        <taxon>Neoptera</taxon>
        <taxon>Endopterygota</taxon>
        <taxon>Hymenoptera</taxon>
        <taxon>Apocrita</taxon>
        <taxon>Proctotrupomorpha</taxon>
        <taxon>Chalcidoidea</taxon>
        <taxon>Trichogrammatidae</taxon>
        <taxon>Trichogramma</taxon>
    </lineage>
</organism>
<evidence type="ECO:0000313" key="3">
    <source>
        <dbReference type="Proteomes" id="UP000479190"/>
    </source>
</evidence>
<dbReference type="Proteomes" id="UP000479190">
    <property type="component" value="Unassembled WGS sequence"/>
</dbReference>
<sequence length="71" mass="7756">STSPRETWSADDVRVRRRGRVGGREDDTNAFHFHATTWFGASTVSSDPSFRRHVSGSDPASRSTAPIPAPT</sequence>
<dbReference type="EMBL" id="CADCXV010000288">
    <property type="protein sequence ID" value="CAB0029252.1"/>
    <property type="molecule type" value="Genomic_DNA"/>
</dbReference>
<accession>A0A6H5HY50</accession>
<reference evidence="2 3" key="1">
    <citation type="submission" date="2020-02" db="EMBL/GenBank/DDBJ databases">
        <authorList>
            <person name="Ferguson B K."/>
        </authorList>
    </citation>
    <scope>NUCLEOTIDE SEQUENCE [LARGE SCALE GENOMIC DNA]</scope>
</reference>
<feature type="region of interest" description="Disordered" evidence="1">
    <location>
        <begin position="44"/>
        <end position="71"/>
    </location>
</feature>
<evidence type="ECO:0000256" key="1">
    <source>
        <dbReference type="SAM" id="MobiDB-lite"/>
    </source>
</evidence>
<gene>
    <name evidence="2" type="ORF">TBRA_LOCUS1302</name>
</gene>